<evidence type="ECO:0000313" key="17">
    <source>
        <dbReference type="Proteomes" id="UP001347146"/>
    </source>
</evidence>
<dbReference type="InterPro" id="IPR028987">
    <property type="entry name" value="ATP_synth_B-like_membr_sf"/>
</dbReference>
<comment type="similarity">
    <text evidence="2 14 15">Belongs to the ATPase B chain family.</text>
</comment>
<dbReference type="InterPro" id="IPR002146">
    <property type="entry name" value="ATP_synth_b/b'su_bac/chlpt"/>
</dbReference>
<evidence type="ECO:0000256" key="2">
    <source>
        <dbReference type="ARBA" id="ARBA00005513"/>
    </source>
</evidence>
<proteinExistence type="inferred from homology"/>
<comment type="function">
    <text evidence="12 14">F(1)F(0) ATP synthase produces ATP from ADP in the presence of a proton or sodium gradient. F-type ATPases consist of two structural domains, F(1) containing the extramembraneous catalytic core and F(0) containing the membrane proton channel, linked together by a central stalk and a peripheral stalk. During catalysis, ATP synthesis in the catalytic domain of F(1) is coupled via a rotary mechanism of the central stalk subunits to proton translocation.</text>
</comment>
<evidence type="ECO:0000256" key="10">
    <source>
        <dbReference type="ARBA" id="ARBA00023136"/>
    </source>
</evidence>
<keyword evidence="8 14" id="KW-1133">Transmembrane helix</keyword>
<evidence type="ECO:0000256" key="12">
    <source>
        <dbReference type="ARBA" id="ARBA00025198"/>
    </source>
</evidence>
<feature type="transmembrane region" description="Helical" evidence="14">
    <location>
        <begin position="13"/>
        <end position="34"/>
    </location>
</feature>
<dbReference type="EMBL" id="JAZDUF010000001">
    <property type="protein sequence ID" value="MEE3848709.1"/>
    <property type="molecule type" value="Genomic_DNA"/>
</dbReference>
<protein>
    <recommendedName>
        <fullName evidence="14">ATP synthase subunit b</fullName>
    </recommendedName>
    <alternativeName>
        <fullName evidence="14">ATP synthase F(0) sector subunit b</fullName>
    </alternativeName>
    <alternativeName>
        <fullName evidence="14">ATPase subunit I</fullName>
    </alternativeName>
    <alternativeName>
        <fullName evidence="14">F-type ATPase subunit b</fullName>
        <shortName evidence="14">F-ATPase subunit b</shortName>
    </alternativeName>
</protein>
<keyword evidence="17" id="KW-1185">Reference proteome</keyword>
<evidence type="ECO:0000256" key="13">
    <source>
        <dbReference type="ARBA" id="ARBA00025830"/>
    </source>
</evidence>
<keyword evidence="5 14" id="KW-0138">CF(0)</keyword>
<dbReference type="Pfam" id="PF00430">
    <property type="entry name" value="ATP-synt_B"/>
    <property type="match status" value="1"/>
</dbReference>
<dbReference type="InterPro" id="IPR050059">
    <property type="entry name" value="ATP_synthase_B_chain"/>
</dbReference>
<sequence>MYLAAEEGGTSNFLIPNATFFVCLAIFVIVFLVIRTMVVPPIVRVMQERDDRVAKTVEDNKSAAASYEEADSGYRAAVTEGRADATGIRDQARAEGNEQLAEAKNRATREADQQLAAVSEQLKVEGETAADTARRDVDALSATLAARVLGNEATSSTTAQTSGAGR</sequence>
<evidence type="ECO:0000256" key="4">
    <source>
        <dbReference type="ARBA" id="ARBA00022475"/>
    </source>
</evidence>
<keyword evidence="10 14" id="KW-0472">Membrane</keyword>
<evidence type="ECO:0000256" key="9">
    <source>
        <dbReference type="ARBA" id="ARBA00023065"/>
    </source>
</evidence>
<comment type="function">
    <text evidence="14">Component of the F(0) channel, it forms part of the peripheral stalk, linking F(1) to F(0).</text>
</comment>
<gene>
    <name evidence="14" type="primary">atpF</name>
    <name evidence="16" type="ORF">VZC37_00085</name>
</gene>
<evidence type="ECO:0000256" key="6">
    <source>
        <dbReference type="ARBA" id="ARBA00022692"/>
    </source>
</evidence>
<evidence type="ECO:0000256" key="5">
    <source>
        <dbReference type="ARBA" id="ARBA00022547"/>
    </source>
</evidence>
<keyword evidence="9 14" id="KW-0406">Ion transport</keyword>
<comment type="caution">
    <text evidence="16">The sequence shown here is derived from an EMBL/GenBank/DDBJ whole genome shotgun (WGS) entry which is preliminary data.</text>
</comment>
<dbReference type="PANTHER" id="PTHR33445">
    <property type="entry name" value="ATP SYNTHASE SUBUNIT B', CHLOROPLASTIC"/>
    <property type="match status" value="1"/>
</dbReference>
<evidence type="ECO:0000256" key="15">
    <source>
        <dbReference type="RuleBase" id="RU003848"/>
    </source>
</evidence>
<evidence type="ECO:0000256" key="1">
    <source>
        <dbReference type="ARBA" id="ARBA00004162"/>
    </source>
</evidence>
<keyword evidence="7 14" id="KW-0375">Hydrogen ion transport</keyword>
<evidence type="ECO:0000256" key="11">
    <source>
        <dbReference type="ARBA" id="ARBA00023310"/>
    </source>
</evidence>
<dbReference type="HAMAP" id="MF_01398">
    <property type="entry name" value="ATP_synth_b_bprime"/>
    <property type="match status" value="1"/>
</dbReference>
<dbReference type="PANTHER" id="PTHR33445:SF1">
    <property type="entry name" value="ATP SYNTHASE SUBUNIT B"/>
    <property type="match status" value="1"/>
</dbReference>
<organism evidence="16 17">
    <name type="scientific">Gordonia sesuvii</name>
    <dbReference type="NCBI Taxonomy" id="3116777"/>
    <lineage>
        <taxon>Bacteria</taxon>
        <taxon>Bacillati</taxon>
        <taxon>Actinomycetota</taxon>
        <taxon>Actinomycetes</taxon>
        <taxon>Mycobacteriales</taxon>
        <taxon>Gordoniaceae</taxon>
        <taxon>Gordonia</taxon>
    </lineage>
</organism>
<keyword evidence="4 14" id="KW-1003">Cell membrane</keyword>
<comment type="subunit">
    <text evidence="13 14">F-type ATPases have 2 components, F(1) - the catalytic core - and F(0) - the membrane proton channel. F(1) has five subunits: alpha(3), beta(3), gamma(1), delta(1), epsilon(1). F(0) has three main subunits: a(1), b(2) and c(10-14). The alpha and beta chains form an alternating ring which encloses part of the gamma chain. F(1) is attached to F(0) by a central stalk formed by the gamma and epsilon chains, while a peripheral stalk is formed by the delta and b chains.</text>
</comment>
<evidence type="ECO:0000313" key="16">
    <source>
        <dbReference type="EMBL" id="MEE3848709.1"/>
    </source>
</evidence>
<dbReference type="RefSeq" id="WP_330430385.1">
    <property type="nucleotide sequence ID" value="NZ_JAZDUF010000001.1"/>
</dbReference>
<name>A0ABU7M6J0_9ACTN</name>
<dbReference type="NCBIfam" id="NF004412">
    <property type="entry name" value="PRK05759.1-3"/>
    <property type="match status" value="1"/>
</dbReference>
<evidence type="ECO:0000256" key="3">
    <source>
        <dbReference type="ARBA" id="ARBA00022448"/>
    </source>
</evidence>
<keyword evidence="3 14" id="KW-0813">Transport</keyword>
<evidence type="ECO:0000256" key="7">
    <source>
        <dbReference type="ARBA" id="ARBA00022781"/>
    </source>
</evidence>
<dbReference type="SUPFAM" id="SSF81573">
    <property type="entry name" value="F1F0 ATP synthase subunit B, membrane domain"/>
    <property type="match status" value="1"/>
</dbReference>
<reference evidence="16 17" key="1">
    <citation type="submission" date="2024-01" db="EMBL/GenBank/DDBJ databases">
        <title>Draft genome sequence of Gordonia sp. LSe1-13.</title>
        <authorList>
            <person name="Suphannarot A."/>
            <person name="Mingma R."/>
        </authorList>
    </citation>
    <scope>NUCLEOTIDE SEQUENCE [LARGE SCALE GENOMIC DNA]</scope>
    <source>
        <strain evidence="16 17">LSe1-13</strain>
    </source>
</reference>
<dbReference type="Proteomes" id="UP001347146">
    <property type="component" value="Unassembled WGS sequence"/>
</dbReference>
<keyword evidence="6 14" id="KW-0812">Transmembrane</keyword>
<keyword evidence="11 14" id="KW-0066">ATP synthesis</keyword>
<comment type="subcellular location">
    <subcellularLocation>
        <location evidence="1 14">Cell membrane</location>
        <topology evidence="1 14">Single-pass membrane protein</topology>
    </subcellularLocation>
</comment>
<evidence type="ECO:0000256" key="14">
    <source>
        <dbReference type="HAMAP-Rule" id="MF_01398"/>
    </source>
</evidence>
<evidence type="ECO:0000256" key="8">
    <source>
        <dbReference type="ARBA" id="ARBA00022989"/>
    </source>
</evidence>
<dbReference type="CDD" id="cd06503">
    <property type="entry name" value="ATP-synt_Fo_b"/>
    <property type="match status" value="1"/>
</dbReference>
<accession>A0ABU7M6J0</accession>